<dbReference type="PROSITE" id="PS01248">
    <property type="entry name" value="EGF_LAM_1"/>
    <property type="match status" value="1"/>
</dbReference>
<dbReference type="Pfam" id="PF00053">
    <property type="entry name" value="EGF_laminin"/>
    <property type="match status" value="1"/>
</dbReference>
<dbReference type="InterPro" id="IPR002049">
    <property type="entry name" value="LE_dom"/>
</dbReference>
<sequence>MSCKDGYYGIGNNCDRKCSSGCNGQPCDNNGTCLCKPYFTGNACDSCVDGMYGANCSMQCSRGCEGRNCSRTDGICTCSEYYSGEKCENCIAGQYGNDCSKPCSLGCLDSTCSMTDGKCDCKDFYKGAKCDVCVNGPYGDASNEQTEADKPIIGALVGGVIGAVLVVVTVVVAVIFLKRRKELCWKMPLGAEQHRKQIHTPQPVVYATVQKKRNKLYEDISNGPDDSGLVQENVKQEAGHGVNMQTQHVELVMTDETTEDDGLEIDEDDQIARATAITFEEKGGIYYNNADKINKQKVAVNNLTKYVIEKTDIDIEEEFEKFPYGLTKSYDDSQKQGNIRRNRYKGIYPYNDTRVKLRDCETDYINASFIDGYKKRHAYIAALGPMSKQLDDFSPFWQMIWQEKVETIVMLTNLVEDGEMQTVLEKPSGYGKQAMERNNRIKGDRNRPCRFFDSPPGAPECINAVYIESLKARTRFLVVQSPMKENVIDFLTLLSQEKCTCVVSFEPYTDKQKKQNVGLYFPSGDHNLKQGMFQVRCTKQENHGYCTKRLLTIKHNEHDEQSSEREVTHFEFNAWDYTSDVPKSSKDFLDLIKSVDANLRETSNRGPLLVHCLDGTGKSALFCVVSILVEKMKIDHEVSVVNTIRKVRSRRTSAIPNMAQFEFCHECVLSYIKSFDYSQYSNFTGSVTSVSTA</sequence>
<protein>
    <submittedName>
        <fullName evidence="4">PTPRM-like protein</fullName>
    </submittedName>
</protein>
<evidence type="ECO:0000259" key="3">
    <source>
        <dbReference type="PROSITE" id="PS50056"/>
    </source>
</evidence>
<dbReference type="EMBL" id="CP111021">
    <property type="protein sequence ID" value="WAR17023.1"/>
    <property type="molecule type" value="Genomic_DNA"/>
</dbReference>
<keyword evidence="1" id="KW-1133">Transmembrane helix</keyword>
<accession>A0ABY7F4A7</accession>
<dbReference type="InterPro" id="IPR029021">
    <property type="entry name" value="Prot-tyrosine_phosphatase-like"/>
</dbReference>
<dbReference type="SUPFAM" id="SSF52799">
    <property type="entry name" value="(Phosphotyrosine protein) phosphatases II"/>
    <property type="match status" value="2"/>
</dbReference>
<evidence type="ECO:0000313" key="4">
    <source>
        <dbReference type="EMBL" id="WAR17023.1"/>
    </source>
</evidence>
<dbReference type="InterPro" id="IPR050348">
    <property type="entry name" value="Protein-Tyr_Phosphatase"/>
</dbReference>
<organism evidence="4 5">
    <name type="scientific">Mya arenaria</name>
    <name type="common">Soft-shell clam</name>
    <dbReference type="NCBI Taxonomy" id="6604"/>
    <lineage>
        <taxon>Eukaryota</taxon>
        <taxon>Metazoa</taxon>
        <taxon>Spiralia</taxon>
        <taxon>Lophotrochozoa</taxon>
        <taxon>Mollusca</taxon>
        <taxon>Bivalvia</taxon>
        <taxon>Autobranchia</taxon>
        <taxon>Heteroconchia</taxon>
        <taxon>Euheterodonta</taxon>
        <taxon>Imparidentia</taxon>
        <taxon>Neoheterodontei</taxon>
        <taxon>Myida</taxon>
        <taxon>Myoidea</taxon>
        <taxon>Myidae</taxon>
        <taxon>Mya</taxon>
    </lineage>
</organism>
<feature type="transmembrane region" description="Helical" evidence="1">
    <location>
        <begin position="152"/>
        <end position="177"/>
    </location>
</feature>
<dbReference type="PROSITE" id="PS00022">
    <property type="entry name" value="EGF_1"/>
    <property type="match status" value="1"/>
</dbReference>
<dbReference type="PANTHER" id="PTHR19134">
    <property type="entry name" value="RECEPTOR-TYPE TYROSINE-PROTEIN PHOSPHATASE"/>
    <property type="match status" value="1"/>
</dbReference>
<feature type="domain" description="Tyrosine specific protein phosphatases" evidence="3">
    <location>
        <begin position="586"/>
        <end position="662"/>
    </location>
</feature>
<dbReference type="Pfam" id="PF00102">
    <property type="entry name" value="Y_phosphatase"/>
    <property type="match status" value="2"/>
</dbReference>
<reference evidence="4" key="1">
    <citation type="submission" date="2022-11" db="EMBL/GenBank/DDBJ databases">
        <title>Centuries of genome instability and evolution in soft-shell clam transmissible cancer (bioRxiv).</title>
        <authorList>
            <person name="Hart S.F.M."/>
            <person name="Yonemitsu M.A."/>
            <person name="Giersch R.M."/>
            <person name="Beal B.F."/>
            <person name="Arriagada G."/>
            <person name="Davis B.W."/>
            <person name="Ostrander E.A."/>
            <person name="Goff S.P."/>
            <person name="Metzger M.J."/>
        </authorList>
    </citation>
    <scope>NUCLEOTIDE SEQUENCE</scope>
    <source>
        <strain evidence="4">MELC-2E11</strain>
        <tissue evidence="4">Siphon/mantle</tissue>
    </source>
</reference>
<dbReference type="CDD" id="cd00047">
    <property type="entry name" value="PTPc"/>
    <property type="match status" value="1"/>
</dbReference>
<dbReference type="InterPro" id="IPR000242">
    <property type="entry name" value="PTP_cat"/>
</dbReference>
<evidence type="ECO:0000259" key="2">
    <source>
        <dbReference type="PROSITE" id="PS50055"/>
    </source>
</evidence>
<dbReference type="SMART" id="SM00194">
    <property type="entry name" value="PTPc"/>
    <property type="match status" value="1"/>
</dbReference>
<dbReference type="InterPro" id="IPR000387">
    <property type="entry name" value="Tyr_Pase_dom"/>
</dbReference>
<evidence type="ECO:0000256" key="1">
    <source>
        <dbReference type="SAM" id="Phobius"/>
    </source>
</evidence>
<dbReference type="SMART" id="SM00404">
    <property type="entry name" value="PTPc_motif"/>
    <property type="match status" value="1"/>
</dbReference>
<dbReference type="PRINTS" id="PR00700">
    <property type="entry name" value="PRTYPHPHTASE"/>
</dbReference>
<dbReference type="PANTHER" id="PTHR19134:SF449">
    <property type="entry name" value="TYROSINE-PROTEIN PHOSPHATASE 1"/>
    <property type="match status" value="1"/>
</dbReference>
<proteinExistence type="predicted"/>
<dbReference type="SMART" id="SM00181">
    <property type="entry name" value="EGF"/>
    <property type="match status" value="3"/>
</dbReference>
<dbReference type="InterPro" id="IPR003595">
    <property type="entry name" value="Tyr_Pase_cat"/>
</dbReference>
<keyword evidence="1" id="KW-0812">Transmembrane</keyword>
<keyword evidence="5" id="KW-1185">Reference proteome</keyword>
<dbReference type="CDD" id="cd00055">
    <property type="entry name" value="EGF_Lam"/>
    <property type="match status" value="2"/>
</dbReference>
<gene>
    <name evidence="4" type="ORF">MAR_031617</name>
</gene>
<dbReference type="InterPro" id="IPR000742">
    <property type="entry name" value="EGF"/>
</dbReference>
<dbReference type="Proteomes" id="UP001164746">
    <property type="component" value="Chromosome 10"/>
</dbReference>
<name>A0ABY7F4A7_MYAAR</name>
<feature type="domain" description="Tyrosine-protein phosphatase" evidence="2">
    <location>
        <begin position="315"/>
        <end position="671"/>
    </location>
</feature>
<dbReference type="Gene3D" id="2.170.300.10">
    <property type="entry name" value="Tie2 ligand-binding domain superfamily"/>
    <property type="match status" value="1"/>
</dbReference>
<dbReference type="Gene3D" id="3.90.190.10">
    <property type="entry name" value="Protein tyrosine phosphatase superfamily"/>
    <property type="match status" value="2"/>
</dbReference>
<evidence type="ECO:0000313" key="5">
    <source>
        <dbReference type="Proteomes" id="UP001164746"/>
    </source>
</evidence>
<dbReference type="PROSITE" id="PS50056">
    <property type="entry name" value="TYR_PHOSPHATASE_2"/>
    <property type="match status" value="1"/>
</dbReference>
<keyword evidence="1" id="KW-0472">Membrane</keyword>
<dbReference type="PROSITE" id="PS50055">
    <property type="entry name" value="TYR_PHOSPHATASE_PTP"/>
    <property type="match status" value="1"/>
</dbReference>